<name>A0ABP9QQM2_9PSEU</name>
<dbReference type="EMBL" id="BAABJP010000031">
    <property type="protein sequence ID" value="GAA5165998.1"/>
    <property type="molecule type" value="Genomic_DNA"/>
</dbReference>
<accession>A0ABP9QQM2</accession>
<keyword evidence="4" id="KW-1185">Reference proteome</keyword>
<evidence type="ECO:0000313" key="4">
    <source>
        <dbReference type="Proteomes" id="UP001428817"/>
    </source>
</evidence>
<proteinExistence type="inferred from homology"/>
<gene>
    <name evidence="3" type="ORF">GCM10023321_56740</name>
</gene>
<keyword evidence="2" id="KW-0560">Oxidoreductase</keyword>
<comment type="caution">
    <text evidence="3">The sequence shown here is derived from an EMBL/GenBank/DDBJ whole genome shotgun (WGS) entry which is preliminary data.</text>
</comment>
<sequence length="390" mass="42401">MTISLDGLPAARAPGCPFDPPAGLTGLAGLTRMTYPDGHVGWLATGHRAARTVLADPRFSARYELMHHPFPGAGSGTLTPAPPGDMLGVDPPEHTRYRRLLAGRFSVRRMRLLTERAEQLTGQHLDAMDRAGPPVDLVAEFARPIPALMICELLGVPYADHEYFQRHAATVNRHEATEEQRATAYLEIQGYLRELVAAKRAAPTDDLLGDLTTSDLDDEELAGVGTLLLGAGLDTTTNMIALGVFALLRWPEQLAALLADPDRAVEELLRYLSIVPFLVRAALADVALDGHLVKAGETVTVAVPAANRDPIRFADPDTLDVARRATGHLAFGHGVHQCLGQQLARMQMRVAYPALFARYPGLRLAVPPEQVPLRTDMDIYGVHRLPVAWD</sequence>
<protein>
    <submittedName>
        <fullName evidence="3">Cytochrome P450</fullName>
    </submittedName>
</protein>
<dbReference type="RefSeq" id="WP_185064913.1">
    <property type="nucleotide sequence ID" value="NZ_BAABJP010000031.1"/>
</dbReference>
<dbReference type="Proteomes" id="UP001428817">
    <property type="component" value="Unassembled WGS sequence"/>
</dbReference>
<dbReference type="InterPro" id="IPR036396">
    <property type="entry name" value="Cyt_P450_sf"/>
</dbReference>
<keyword evidence="2" id="KW-0503">Monooxygenase</keyword>
<keyword evidence="2" id="KW-0479">Metal-binding</keyword>
<dbReference type="PRINTS" id="PR00359">
    <property type="entry name" value="BP450"/>
</dbReference>
<evidence type="ECO:0000256" key="1">
    <source>
        <dbReference type="ARBA" id="ARBA00010617"/>
    </source>
</evidence>
<dbReference type="InterPro" id="IPR002397">
    <property type="entry name" value="Cyt_P450_B"/>
</dbReference>
<dbReference type="Gene3D" id="1.10.630.10">
    <property type="entry name" value="Cytochrome P450"/>
    <property type="match status" value="1"/>
</dbReference>
<keyword evidence="2" id="KW-0408">Iron</keyword>
<dbReference type="InterPro" id="IPR017972">
    <property type="entry name" value="Cyt_P450_CS"/>
</dbReference>
<reference evidence="4" key="1">
    <citation type="journal article" date="2019" name="Int. J. Syst. Evol. Microbiol.">
        <title>The Global Catalogue of Microorganisms (GCM) 10K type strain sequencing project: providing services to taxonomists for standard genome sequencing and annotation.</title>
        <authorList>
            <consortium name="The Broad Institute Genomics Platform"/>
            <consortium name="The Broad Institute Genome Sequencing Center for Infectious Disease"/>
            <person name="Wu L."/>
            <person name="Ma J."/>
        </authorList>
    </citation>
    <scope>NUCLEOTIDE SEQUENCE [LARGE SCALE GENOMIC DNA]</scope>
    <source>
        <strain evidence="4">JCM 18303</strain>
    </source>
</reference>
<dbReference type="CDD" id="cd11030">
    <property type="entry name" value="CYP105-like"/>
    <property type="match status" value="1"/>
</dbReference>
<dbReference type="Pfam" id="PF00067">
    <property type="entry name" value="p450"/>
    <property type="match status" value="1"/>
</dbReference>
<dbReference type="SUPFAM" id="SSF48264">
    <property type="entry name" value="Cytochrome P450"/>
    <property type="match status" value="1"/>
</dbReference>
<dbReference type="PANTHER" id="PTHR46696:SF1">
    <property type="entry name" value="CYTOCHROME P450 YJIB-RELATED"/>
    <property type="match status" value="1"/>
</dbReference>
<evidence type="ECO:0000256" key="2">
    <source>
        <dbReference type="RuleBase" id="RU000461"/>
    </source>
</evidence>
<evidence type="ECO:0000313" key="3">
    <source>
        <dbReference type="EMBL" id="GAA5165998.1"/>
    </source>
</evidence>
<comment type="similarity">
    <text evidence="1 2">Belongs to the cytochrome P450 family.</text>
</comment>
<dbReference type="PROSITE" id="PS00086">
    <property type="entry name" value="CYTOCHROME_P450"/>
    <property type="match status" value="1"/>
</dbReference>
<dbReference type="PRINTS" id="PR00385">
    <property type="entry name" value="P450"/>
</dbReference>
<organism evidence="3 4">
    <name type="scientific">Pseudonocardia eucalypti</name>
    <dbReference type="NCBI Taxonomy" id="648755"/>
    <lineage>
        <taxon>Bacteria</taxon>
        <taxon>Bacillati</taxon>
        <taxon>Actinomycetota</taxon>
        <taxon>Actinomycetes</taxon>
        <taxon>Pseudonocardiales</taxon>
        <taxon>Pseudonocardiaceae</taxon>
        <taxon>Pseudonocardia</taxon>
    </lineage>
</organism>
<keyword evidence="2" id="KW-0349">Heme</keyword>
<dbReference type="InterPro" id="IPR001128">
    <property type="entry name" value="Cyt_P450"/>
</dbReference>
<dbReference type="PANTHER" id="PTHR46696">
    <property type="entry name" value="P450, PUTATIVE (EUROFUNG)-RELATED"/>
    <property type="match status" value="1"/>
</dbReference>